<dbReference type="SUPFAM" id="SSF117281">
    <property type="entry name" value="Kelch motif"/>
    <property type="match status" value="2"/>
</dbReference>
<organism evidence="5 6">
    <name type="scientific">Fragilariopsis cylindrus CCMP1102</name>
    <dbReference type="NCBI Taxonomy" id="635003"/>
    <lineage>
        <taxon>Eukaryota</taxon>
        <taxon>Sar</taxon>
        <taxon>Stramenopiles</taxon>
        <taxon>Ochrophyta</taxon>
        <taxon>Bacillariophyta</taxon>
        <taxon>Bacillariophyceae</taxon>
        <taxon>Bacillariophycidae</taxon>
        <taxon>Bacillariales</taxon>
        <taxon>Bacillariaceae</taxon>
        <taxon>Fragilariopsis</taxon>
    </lineage>
</organism>
<evidence type="ECO:0000256" key="1">
    <source>
        <dbReference type="ARBA" id="ARBA00022441"/>
    </source>
</evidence>
<gene>
    <name evidence="5" type="ORF">FRACYDRAFT_182058</name>
</gene>
<protein>
    <recommendedName>
        <fullName evidence="7">Galactose oxidase</fullName>
    </recommendedName>
</protein>
<evidence type="ECO:0000313" key="6">
    <source>
        <dbReference type="Proteomes" id="UP000095751"/>
    </source>
</evidence>
<dbReference type="AlphaFoldDB" id="A0A1E7FPR2"/>
<evidence type="ECO:0008006" key="7">
    <source>
        <dbReference type="Google" id="ProtNLM"/>
    </source>
</evidence>
<feature type="compositionally biased region" description="Low complexity" evidence="3">
    <location>
        <begin position="405"/>
        <end position="425"/>
    </location>
</feature>
<dbReference type="SMART" id="SM00612">
    <property type="entry name" value="Kelch"/>
    <property type="match status" value="3"/>
</dbReference>
<dbReference type="InterPro" id="IPR015915">
    <property type="entry name" value="Kelch-typ_b-propeller"/>
</dbReference>
<dbReference type="Gene3D" id="2.120.10.80">
    <property type="entry name" value="Kelch-type beta propeller"/>
    <property type="match status" value="2"/>
</dbReference>
<dbReference type="EMBL" id="KV784355">
    <property type="protein sequence ID" value="OEU20104.1"/>
    <property type="molecule type" value="Genomic_DNA"/>
</dbReference>
<keyword evidence="6" id="KW-1185">Reference proteome</keyword>
<sequence>MTSFTSFLTTTTLLALAFGGIATSVAAATAEETSNTNWEVLDVNLPTPLSDNTATYIKSTDMIYIAGGCNSPKGNTYVDVDGLELDFFLCESDSQRLYSFDGTTFTRMADMPQPRYRHAAVVAQNKLWLIGGRTIPEDTVIAEVDMYDPLTNEWTTVGKIPEEYSTSDNGAFTNAGETKVYVVGGYSPTYYNPDALAITFSFDVEAAVAVAEAEAVVVDLSEKGSDGDLVITRHADLNTQRGDIHAVTSTDGKKAYVAGGASSYPCEPLSSSEVYDIDADEWTKTDGDLLLARFDHGLVYAKDGVYAIGGEVSHPQQCAAPELVPPLSAQSLAVQDVELLLSSSSDAEQQQTWEAIIDIPEFRFRFSAEYYPSTETIYAFGGQTSFNDECKCFPTSDEVTALSLSTSSSPTTSTTTTTTTTTNTTNGEEPIDQEVVSTASSVLFSSMIWIMIVFALI</sequence>
<evidence type="ECO:0000256" key="2">
    <source>
        <dbReference type="ARBA" id="ARBA00022737"/>
    </source>
</evidence>
<evidence type="ECO:0000256" key="3">
    <source>
        <dbReference type="SAM" id="MobiDB-lite"/>
    </source>
</evidence>
<name>A0A1E7FPR2_9STRA</name>
<feature type="signal peptide" evidence="4">
    <location>
        <begin position="1"/>
        <end position="27"/>
    </location>
</feature>
<evidence type="ECO:0000313" key="5">
    <source>
        <dbReference type="EMBL" id="OEU20104.1"/>
    </source>
</evidence>
<evidence type="ECO:0000256" key="4">
    <source>
        <dbReference type="SAM" id="SignalP"/>
    </source>
</evidence>
<dbReference type="PANTHER" id="PTHR24412:SF441">
    <property type="entry name" value="KELCH-LIKE PROTEIN 28"/>
    <property type="match status" value="1"/>
</dbReference>
<dbReference type="OrthoDB" id="45365at2759"/>
<reference evidence="5 6" key="1">
    <citation type="submission" date="2016-09" db="EMBL/GenBank/DDBJ databases">
        <title>Extensive genetic diversity and differential bi-allelic expression allows diatom success in the polar Southern Ocean.</title>
        <authorList>
            <consortium name="DOE Joint Genome Institute"/>
            <person name="Mock T."/>
            <person name="Otillar R.P."/>
            <person name="Strauss J."/>
            <person name="Dupont C."/>
            <person name="Frickenhaus S."/>
            <person name="Maumus F."/>
            <person name="Mcmullan M."/>
            <person name="Sanges R."/>
            <person name="Schmutz J."/>
            <person name="Toseland A."/>
            <person name="Valas R."/>
            <person name="Veluchamy A."/>
            <person name="Ward B.J."/>
            <person name="Allen A."/>
            <person name="Barry K."/>
            <person name="Falciatore A."/>
            <person name="Ferrante M."/>
            <person name="Fortunato A.E."/>
            <person name="Gloeckner G."/>
            <person name="Gruber A."/>
            <person name="Hipkin R."/>
            <person name="Janech M."/>
            <person name="Kroth P."/>
            <person name="Leese F."/>
            <person name="Lindquist E."/>
            <person name="Lyon B.R."/>
            <person name="Martin J."/>
            <person name="Mayer C."/>
            <person name="Parker M."/>
            <person name="Quesneville H."/>
            <person name="Raymond J."/>
            <person name="Uhlig C."/>
            <person name="Valentin K.U."/>
            <person name="Worden A.Z."/>
            <person name="Armbrust E.V."/>
            <person name="Bowler C."/>
            <person name="Green B."/>
            <person name="Moulton V."/>
            <person name="Van Oosterhout C."/>
            <person name="Grigoriev I."/>
        </authorList>
    </citation>
    <scope>NUCLEOTIDE SEQUENCE [LARGE SCALE GENOMIC DNA]</scope>
    <source>
        <strain evidence="5 6">CCMP1102</strain>
    </source>
</reference>
<dbReference type="InParanoid" id="A0A1E7FPR2"/>
<dbReference type="Proteomes" id="UP000095751">
    <property type="component" value="Unassembled WGS sequence"/>
</dbReference>
<dbReference type="InterPro" id="IPR006652">
    <property type="entry name" value="Kelch_1"/>
</dbReference>
<proteinExistence type="predicted"/>
<dbReference type="KEGG" id="fcy:FRACYDRAFT_182058"/>
<keyword evidence="2" id="KW-0677">Repeat</keyword>
<keyword evidence="4" id="KW-0732">Signal</keyword>
<feature type="region of interest" description="Disordered" evidence="3">
    <location>
        <begin position="403"/>
        <end position="429"/>
    </location>
</feature>
<accession>A0A1E7FPR2</accession>
<keyword evidence="1" id="KW-0880">Kelch repeat</keyword>
<feature type="chain" id="PRO_5009193458" description="Galactose oxidase" evidence="4">
    <location>
        <begin position="28"/>
        <end position="457"/>
    </location>
</feature>
<dbReference type="PANTHER" id="PTHR24412">
    <property type="entry name" value="KELCH PROTEIN"/>
    <property type="match status" value="1"/>
</dbReference>
<dbReference type="Pfam" id="PF24681">
    <property type="entry name" value="Kelch_KLHDC2_KLHL20_DRC7"/>
    <property type="match status" value="1"/>
</dbReference>